<evidence type="ECO:0000259" key="2">
    <source>
        <dbReference type="Pfam" id="PF21788"/>
    </source>
</evidence>
<sequence>LLWSQQDNCYVGYLDFENEKEELQSFAMQCEKELQTVNNSSLPTNLKDYDRNLATQVHQIVWHSATCNFAYPIAYYGINTLTAHEINKILFHLAANLECIGIHTCGSVCDGAGENRNHIKSFDCKEEWNVVKISQNMYIRPLYDTHTHWTNYKIINPITGTPWFFISDPTHVFKKLRNNLSKSHIGESRNQSIREIMIDGNEVSWRHIQGVYDYTVQNSTAKITRLTKRHVWLTSWSKMRVDLAEHTLSKDVIVAMRTIDKLKEISAGTRAESLKFSYIIGWVLFKLLKRDHVMNSHPKFQVMHTLLKAHCEEKVEYMPETKSQITNIIPRPEFTQFMYYLESLIIELFEKHNELGPNILCYVKNSLLVNLSLNQMFITTLKSNNITGVELEDEEFGFIYERCVTIYMKSRQKTWRDVNNYIPEKGTASLRESLKTMRSNNLTTENKKPLMKKANLPTDPAHALEQLRVWAQLEGAEDSFSKFFLVSELLWIIWAFGISTPYKRKQKLVPIIIYNLKNSTPFTEEALKRRVIFME</sequence>
<accession>A0A2N0RB01</accession>
<dbReference type="VEuPathDB" id="FungiDB:FUN_013055"/>
<proteinExistence type="predicted"/>
<feature type="domain" description="Transposable element P transposase-like RNase H" evidence="1">
    <location>
        <begin position="46"/>
        <end position="121"/>
    </location>
</feature>
<dbReference type="VEuPathDB" id="FungiDB:FUN_013056"/>
<dbReference type="InterPro" id="IPR048366">
    <property type="entry name" value="TNP-like_GBD"/>
</dbReference>
<dbReference type="InterPro" id="IPR048365">
    <property type="entry name" value="TNP-like_RNaseH_N"/>
</dbReference>
<dbReference type="VEuPathDB" id="FungiDB:RhiirA1_399164"/>
<dbReference type="Proteomes" id="UP000232688">
    <property type="component" value="Unassembled WGS sequence"/>
</dbReference>
<dbReference type="Pfam" id="PF21788">
    <property type="entry name" value="TNP-like_GBD"/>
    <property type="match status" value="1"/>
</dbReference>
<dbReference type="AlphaFoldDB" id="A0A2N0RB01"/>
<dbReference type="VEuPathDB" id="FungiDB:RhiirFUN_026921"/>
<evidence type="ECO:0000313" key="3">
    <source>
        <dbReference type="EMBL" id="PKC60462.1"/>
    </source>
</evidence>
<comment type="caution">
    <text evidence="3">The sequence shown here is derived from an EMBL/GenBank/DDBJ whole genome shotgun (WGS) entry which is preliminary data.</text>
</comment>
<name>A0A2N0RB01_9GLOM</name>
<reference evidence="3 4" key="1">
    <citation type="submission" date="2017-10" db="EMBL/GenBank/DDBJ databases">
        <title>Extensive intraspecific genome diversity in a model arbuscular mycorrhizal fungus.</title>
        <authorList>
            <person name="Chen E.C.H."/>
            <person name="Morin E."/>
            <person name="Baudet D."/>
            <person name="Noel J."/>
            <person name="Ndikumana S."/>
            <person name="Charron P."/>
            <person name="St-Onge C."/>
            <person name="Giorgi J."/>
            <person name="Grigoriev I.V."/>
            <person name="Roux C."/>
            <person name="Martin F.M."/>
            <person name="Corradi N."/>
        </authorList>
    </citation>
    <scope>NUCLEOTIDE SEQUENCE [LARGE SCALE GENOMIC DNA]</scope>
    <source>
        <strain evidence="3 4">A1</strain>
    </source>
</reference>
<dbReference type="VEuPathDB" id="FungiDB:RhiirFUN_010410"/>
<evidence type="ECO:0000259" key="1">
    <source>
        <dbReference type="Pfam" id="PF21787"/>
    </source>
</evidence>
<feature type="domain" description="Transposable element P transposase-like GTP-binding insertion" evidence="2">
    <location>
        <begin position="171"/>
        <end position="267"/>
    </location>
</feature>
<feature type="non-terminal residue" evidence="3">
    <location>
        <position position="1"/>
    </location>
</feature>
<protein>
    <submittedName>
        <fullName evidence="3">Uncharacterized protein</fullName>
    </submittedName>
</protein>
<reference evidence="3 4" key="2">
    <citation type="submission" date="2017-10" db="EMBL/GenBank/DDBJ databases">
        <title>Genome analyses suggest a sexual origin of heterokaryosis in a supposedly ancient asexual fungus.</title>
        <authorList>
            <person name="Corradi N."/>
            <person name="Sedzielewska K."/>
            <person name="Noel J."/>
            <person name="Charron P."/>
            <person name="Farinelli L."/>
            <person name="Marton T."/>
            <person name="Kruger M."/>
            <person name="Pelin A."/>
            <person name="Brachmann A."/>
            <person name="Corradi N."/>
        </authorList>
    </citation>
    <scope>NUCLEOTIDE SEQUENCE [LARGE SCALE GENOMIC DNA]</scope>
    <source>
        <strain evidence="3 4">A1</strain>
    </source>
</reference>
<dbReference type="Pfam" id="PF21787">
    <property type="entry name" value="TNP-like_RNaseH_N"/>
    <property type="match status" value="1"/>
</dbReference>
<organism evidence="3 4">
    <name type="scientific">Rhizophagus irregularis</name>
    <dbReference type="NCBI Taxonomy" id="588596"/>
    <lineage>
        <taxon>Eukaryota</taxon>
        <taxon>Fungi</taxon>
        <taxon>Fungi incertae sedis</taxon>
        <taxon>Mucoromycota</taxon>
        <taxon>Glomeromycotina</taxon>
        <taxon>Glomeromycetes</taxon>
        <taxon>Glomerales</taxon>
        <taxon>Glomeraceae</taxon>
        <taxon>Rhizophagus</taxon>
    </lineage>
</organism>
<gene>
    <name evidence="3" type="ORF">RhiirA1_399164</name>
</gene>
<dbReference type="EMBL" id="LLXH01001142">
    <property type="protein sequence ID" value="PKC60462.1"/>
    <property type="molecule type" value="Genomic_DNA"/>
</dbReference>
<dbReference type="VEuPathDB" id="FungiDB:FUN_013054"/>
<evidence type="ECO:0000313" key="4">
    <source>
        <dbReference type="Proteomes" id="UP000232688"/>
    </source>
</evidence>